<dbReference type="AlphaFoldDB" id="A0A7C9AP13"/>
<dbReference type="EMBL" id="GISG01255507">
    <property type="protein sequence ID" value="MBA4672534.1"/>
    <property type="molecule type" value="Transcribed_RNA"/>
</dbReference>
<sequence>MDPSAHFLWPSGPQLHNLHQWVREKQTQPQSEISRTTILLCKPRYLLCPFSSTFNHLASNAQKPTFDTLITLLKNWGHRHTAFMGLSKETFCLRNQKVA</sequence>
<organism evidence="1">
    <name type="scientific">Opuntia streptacantha</name>
    <name type="common">Prickly pear cactus</name>
    <name type="synonym">Opuntia cardona</name>
    <dbReference type="NCBI Taxonomy" id="393608"/>
    <lineage>
        <taxon>Eukaryota</taxon>
        <taxon>Viridiplantae</taxon>
        <taxon>Streptophyta</taxon>
        <taxon>Embryophyta</taxon>
        <taxon>Tracheophyta</taxon>
        <taxon>Spermatophyta</taxon>
        <taxon>Magnoliopsida</taxon>
        <taxon>eudicotyledons</taxon>
        <taxon>Gunneridae</taxon>
        <taxon>Pentapetalae</taxon>
        <taxon>Caryophyllales</taxon>
        <taxon>Cactineae</taxon>
        <taxon>Cactaceae</taxon>
        <taxon>Opuntioideae</taxon>
        <taxon>Opuntia</taxon>
    </lineage>
</organism>
<reference evidence="1" key="1">
    <citation type="journal article" date="2013" name="J. Plant Res.">
        <title>Effect of fungi and light on seed germination of three Opuntia species from semiarid lands of central Mexico.</title>
        <authorList>
            <person name="Delgado-Sanchez P."/>
            <person name="Jimenez-Bremont J.F."/>
            <person name="Guerrero-Gonzalez Mde L."/>
            <person name="Flores J."/>
        </authorList>
    </citation>
    <scope>NUCLEOTIDE SEQUENCE</scope>
    <source>
        <tissue evidence="1">Cladode</tissue>
    </source>
</reference>
<evidence type="ECO:0000313" key="1">
    <source>
        <dbReference type="EMBL" id="MBA4672534.1"/>
    </source>
</evidence>
<proteinExistence type="predicted"/>
<name>A0A7C9AP13_OPUST</name>
<accession>A0A7C9AP13</accession>
<reference evidence="1" key="2">
    <citation type="submission" date="2020-07" db="EMBL/GenBank/DDBJ databases">
        <authorList>
            <person name="Vera ALvarez R."/>
            <person name="Arias-Moreno D.M."/>
            <person name="Jimenez-Jacinto V."/>
            <person name="Jimenez-Bremont J.F."/>
            <person name="Swaminathan K."/>
            <person name="Moose S.P."/>
            <person name="Guerrero-Gonzalez M.L."/>
            <person name="Marino-Ramirez L."/>
            <person name="Landsman D."/>
            <person name="Rodriguez-Kessler M."/>
            <person name="Delgado-Sanchez P."/>
        </authorList>
    </citation>
    <scope>NUCLEOTIDE SEQUENCE</scope>
    <source>
        <tissue evidence="1">Cladode</tissue>
    </source>
</reference>
<protein>
    <submittedName>
        <fullName evidence="1">Uncharacterized protein</fullName>
    </submittedName>
</protein>